<evidence type="ECO:0000256" key="1">
    <source>
        <dbReference type="SAM" id="MobiDB-lite"/>
    </source>
</evidence>
<dbReference type="EMBL" id="BAAAES010000022">
    <property type="protein sequence ID" value="GAA0677946.1"/>
    <property type="molecule type" value="Genomic_DNA"/>
</dbReference>
<proteinExistence type="predicted"/>
<dbReference type="Gene3D" id="2.60.120.430">
    <property type="entry name" value="Galactose-binding lectin"/>
    <property type="match status" value="2"/>
</dbReference>
<comment type="caution">
    <text evidence="3">The sequence shown here is derived from an EMBL/GenBank/DDBJ whole genome shotgun (WGS) entry which is preliminary data.</text>
</comment>
<name>A0ABN1I099_9SPHN</name>
<gene>
    <name evidence="3" type="ORF">GCM10009102_33040</name>
</gene>
<evidence type="ECO:0000313" key="3">
    <source>
        <dbReference type="EMBL" id="GAA0677946.1"/>
    </source>
</evidence>
<reference evidence="3 4" key="1">
    <citation type="journal article" date="2019" name="Int. J. Syst. Evol. Microbiol.">
        <title>The Global Catalogue of Microorganisms (GCM) 10K type strain sequencing project: providing services to taxonomists for standard genome sequencing and annotation.</title>
        <authorList>
            <consortium name="The Broad Institute Genomics Platform"/>
            <consortium name="The Broad Institute Genome Sequencing Center for Infectious Disease"/>
            <person name="Wu L."/>
            <person name="Ma J."/>
        </authorList>
    </citation>
    <scope>NUCLEOTIDE SEQUENCE [LARGE SCALE GENOMIC DNA]</scope>
    <source>
        <strain evidence="3 4">JCM 14603</strain>
    </source>
</reference>
<accession>A0ABN1I099</accession>
<dbReference type="Proteomes" id="UP001500238">
    <property type="component" value="Unassembled WGS sequence"/>
</dbReference>
<sequence length="371" mass="38196">MVKLLLRSTAAVALLAVPALVSAKTVKVRVDAKSVPWNVRANPTMRFGINDGRPPTLVLDPAIKVGTTITISAKGSTLYGPGSPLNGPDGDRDWYLDRGNVDFFPSHYMRGYNVPIYRSQLVGAFVSADGIVVSSPFPIGREAKVVVPAGAAGISLGLNDEVYADNSGSLDVSILIAVGTVTVEEGEVAPNDAAQPAGPTASAAPATPAAEATVQRVTVTLDAATAPWDPVANAGILPIGAKGAKPTVVVPIEVPAGKVVIVAEGTTDIPGASGIGAGGDTKKTINDTVTADGQRYPSFYVPKLLYPAYRHGLVVVFVDAKGVAVSRPFMVGKGIRLPIPDKAEGLALGFNDTDFTGNTGTLKVTVELPPQ</sequence>
<keyword evidence="4" id="KW-1185">Reference proteome</keyword>
<evidence type="ECO:0000256" key="2">
    <source>
        <dbReference type="SAM" id="SignalP"/>
    </source>
</evidence>
<feature type="compositionally biased region" description="Low complexity" evidence="1">
    <location>
        <begin position="193"/>
        <end position="209"/>
    </location>
</feature>
<evidence type="ECO:0000313" key="4">
    <source>
        <dbReference type="Proteomes" id="UP001500238"/>
    </source>
</evidence>
<keyword evidence="2" id="KW-0732">Signal</keyword>
<organism evidence="3 4">
    <name type="scientific">Sphingomonas insulae</name>
    <dbReference type="NCBI Taxonomy" id="424800"/>
    <lineage>
        <taxon>Bacteria</taxon>
        <taxon>Pseudomonadati</taxon>
        <taxon>Pseudomonadota</taxon>
        <taxon>Alphaproteobacteria</taxon>
        <taxon>Sphingomonadales</taxon>
        <taxon>Sphingomonadaceae</taxon>
        <taxon>Sphingomonas</taxon>
    </lineage>
</organism>
<feature type="region of interest" description="Disordered" evidence="1">
    <location>
        <begin position="190"/>
        <end position="209"/>
    </location>
</feature>
<feature type="chain" id="PRO_5045510990" evidence="2">
    <location>
        <begin position="24"/>
        <end position="371"/>
    </location>
</feature>
<protein>
    <submittedName>
        <fullName evidence="3">Uncharacterized protein</fullName>
    </submittedName>
</protein>
<feature type="signal peptide" evidence="2">
    <location>
        <begin position="1"/>
        <end position="23"/>
    </location>
</feature>